<dbReference type="SUPFAM" id="SSF51905">
    <property type="entry name" value="FAD/NAD(P)-binding domain"/>
    <property type="match status" value="1"/>
</dbReference>
<proteinExistence type="inferred from homology"/>
<dbReference type="Gene3D" id="3.30.560.10">
    <property type="entry name" value="Glucose Oxidase, domain 3"/>
    <property type="match status" value="1"/>
</dbReference>
<organism evidence="6 7">
    <name type="scientific">Molorchus minor</name>
    <dbReference type="NCBI Taxonomy" id="1323400"/>
    <lineage>
        <taxon>Eukaryota</taxon>
        <taxon>Metazoa</taxon>
        <taxon>Ecdysozoa</taxon>
        <taxon>Arthropoda</taxon>
        <taxon>Hexapoda</taxon>
        <taxon>Insecta</taxon>
        <taxon>Pterygota</taxon>
        <taxon>Neoptera</taxon>
        <taxon>Endopterygota</taxon>
        <taxon>Coleoptera</taxon>
        <taxon>Polyphaga</taxon>
        <taxon>Cucujiformia</taxon>
        <taxon>Chrysomeloidea</taxon>
        <taxon>Cerambycidae</taxon>
        <taxon>Lamiinae</taxon>
        <taxon>Monochamini</taxon>
        <taxon>Molorchus</taxon>
    </lineage>
</organism>
<dbReference type="Pfam" id="PF00732">
    <property type="entry name" value="GMC_oxred_N"/>
    <property type="match status" value="1"/>
</dbReference>
<dbReference type="InterPro" id="IPR007867">
    <property type="entry name" value="GMC_OxRtase_C"/>
</dbReference>
<dbReference type="PIRSF" id="PIRSF000137">
    <property type="entry name" value="Alcohol_oxidase"/>
    <property type="match status" value="1"/>
</dbReference>
<keyword evidence="3" id="KW-0732">Signal</keyword>
<dbReference type="PANTHER" id="PTHR11552">
    <property type="entry name" value="GLUCOSE-METHANOL-CHOLINE GMC OXIDOREDUCTASE"/>
    <property type="match status" value="1"/>
</dbReference>
<evidence type="ECO:0000313" key="7">
    <source>
        <dbReference type="Proteomes" id="UP001162164"/>
    </source>
</evidence>
<dbReference type="PROSITE" id="PS00623">
    <property type="entry name" value="GMC_OXRED_1"/>
    <property type="match status" value="1"/>
</dbReference>
<dbReference type="PROSITE" id="PS00624">
    <property type="entry name" value="GMC_OXRED_2"/>
    <property type="match status" value="1"/>
</dbReference>
<reference evidence="6" key="1">
    <citation type="journal article" date="2023" name="Insect Mol. Biol.">
        <title>Genome sequencing provides insights into the evolution of gene families encoding plant cell wall-degrading enzymes in longhorned beetles.</title>
        <authorList>
            <person name="Shin N.R."/>
            <person name="Okamura Y."/>
            <person name="Kirsch R."/>
            <person name="Pauchet Y."/>
        </authorList>
    </citation>
    <scope>NUCLEOTIDE SEQUENCE</scope>
    <source>
        <strain evidence="6">MMC_N1</strain>
    </source>
</reference>
<gene>
    <name evidence="6" type="ORF">NQ317_008208</name>
</gene>
<dbReference type="Proteomes" id="UP001162164">
    <property type="component" value="Unassembled WGS sequence"/>
</dbReference>
<feature type="domain" description="Glucose-methanol-choline oxidoreductase N-terminal" evidence="4">
    <location>
        <begin position="141"/>
        <end position="164"/>
    </location>
</feature>
<keyword evidence="2" id="KW-0285">Flavoprotein</keyword>
<comment type="similarity">
    <text evidence="1 2">Belongs to the GMC oxidoreductase family.</text>
</comment>
<accession>A0ABQ9JU82</accession>
<feature type="signal peptide" evidence="3">
    <location>
        <begin position="1"/>
        <end position="17"/>
    </location>
</feature>
<evidence type="ECO:0000256" key="2">
    <source>
        <dbReference type="RuleBase" id="RU003968"/>
    </source>
</evidence>
<dbReference type="InterPro" id="IPR036188">
    <property type="entry name" value="FAD/NAD-bd_sf"/>
</dbReference>
<sequence>MMLLLVAVCIYLCVVWCSKEDLVGYYENLIETEAANAFVYKLPEDARDYETEDDTATDIGHYDFIIIGAGSTGSVIANRLSEIQTWRILLLEAGQYSNIINEIPSLYTLGVYSKYNWGFKSVPQKTACLGIINESCIIPRGKGVGGTTLINGLTYSRGHPEDYNKWAEFTNDPSWSYNNVLQYFKKSEDFHQTDPGAPVDWKYHGTGANKEQGYALTDYNARLHAGASIVQYNTKNGKRHDQATAFLKPVMDRTNLVISSESYVTKIHINNVTKEAEGCTFTRHGRTYFVAANKEVILSAGAISSPQILMLSGIGLKGHLEEVGIPVIQNLSVGVSLREHAGTFGLQFASNMSITKQSLNEKVREYLENGTGALTSNTQSHVLGWYQSSLEKVPDYPDLEMVTDLVVSVSQMGKKFLGWKDDIWDTLWSDKKNISFYFTIVLLHAKSVGNIKLKSKCPFEYPLIDYNLLSDPDNRDIDSLYEGIQMVLKLANTTAFKKIGAEFVHTQILPACKEFQYLSKDYWYCFLRQTTLAVFHPVGTCPVGKDPMEGAVVDSNFKVFGVRKLRVADSSIFPFTLSGHPHAPCTMIGEKISDVIKADYLPNVVFGEEEKVFVLKKTRF</sequence>
<feature type="chain" id="PRO_5045789341" description="Glucose-methanol-choline oxidoreductase N-terminal domain-containing protein" evidence="3">
    <location>
        <begin position="18"/>
        <end position="620"/>
    </location>
</feature>
<keyword evidence="2" id="KW-0274">FAD</keyword>
<evidence type="ECO:0000256" key="3">
    <source>
        <dbReference type="SAM" id="SignalP"/>
    </source>
</evidence>
<comment type="caution">
    <text evidence="6">The sequence shown here is derived from an EMBL/GenBank/DDBJ whole genome shotgun (WGS) entry which is preliminary data.</text>
</comment>
<dbReference type="SUPFAM" id="SSF54373">
    <property type="entry name" value="FAD-linked reductases, C-terminal domain"/>
    <property type="match status" value="1"/>
</dbReference>
<dbReference type="InterPro" id="IPR012132">
    <property type="entry name" value="GMC_OxRdtase"/>
</dbReference>
<evidence type="ECO:0000259" key="5">
    <source>
        <dbReference type="PROSITE" id="PS00624"/>
    </source>
</evidence>
<evidence type="ECO:0000313" key="6">
    <source>
        <dbReference type="EMBL" id="KAJ8981861.1"/>
    </source>
</evidence>
<dbReference type="EMBL" id="JAPWTJ010000156">
    <property type="protein sequence ID" value="KAJ8981861.1"/>
    <property type="molecule type" value="Genomic_DNA"/>
</dbReference>
<protein>
    <recommendedName>
        <fullName evidence="4 5">Glucose-methanol-choline oxidoreductase N-terminal domain-containing protein</fullName>
    </recommendedName>
</protein>
<dbReference type="PANTHER" id="PTHR11552:SF158">
    <property type="entry name" value="GH23626P-RELATED"/>
    <property type="match status" value="1"/>
</dbReference>
<dbReference type="Pfam" id="PF05199">
    <property type="entry name" value="GMC_oxred_C"/>
    <property type="match status" value="1"/>
</dbReference>
<keyword evidence="7" id="KW-1185">Reference proteome</keyword>
<evidence type="ECO:0000256" key="1">
    <source>
        <dbReference type="ARBA" id="ARBA00010790"/>
    </source>
</evidence>
<dbReference type="InterPro" id="IPR000172">
    <property type="entry name" value="GMC_OxRdtase_N"/>
</dbReference>
<evidence type="ECO:0000259" key="4">
    <source>
        <dbReference type="PROSITE" id="PS00623"/>
    </source>
</evidence>
<feature type="domain" description="Glucose-methanol-choline oxidoreductase N-terminal" evidence="5">
    <location>
        <begin position="301"/>
        <end position="315"/>
    </location>
</feature>
<name>A0ABQ9JU82_9CUCU</name>
<dbReference type="Gene3D" id="3.50.50.60">
    <property type="entry name" value="FAD/NAD(P)-binding domain"/>
    <property type="match status" value="1"/>
</dbReference>